<dbReference type="RefSeq" id="WP_397090760.1">
    <property type="nucleotide sequence ID" value="NZ_JBITGY010000016.1"/>
</dbReference>
<dbReference type="Proteomes" id="UP001612741">
    <property type="component" value="Unassembled WGS sequence"/>
</dbReference>
<dbReference type="EMBL" id="JBITGY010000016">
    <property type="protein sequence ID" value="MFI6504841.1"/>
    <property type="molecule type" value="Genomic_DNA"/>
</dbReference>
<proteinExistence type="predicted"/>
<evidence type="ECO:0000313" key="1">
    <source>
        <dbReference type="EMBL" id="MFI6504841.1"/>
    </source>
</evidence>
<organism evidence="1 2">
    <name type="scientific">Nonomuraea typhae</name>
    <dbReference type="NCBI Taxonomy" id="2603600"/>
    <lineage>
        <taxon>Bacteria</taxon>
        <taxon>Bacillati</taxon>
        <taxon>Actinomycetota</taxon>
        <taxon>Actinomycetes</taxon>
        <taxon>Streptosporangiales</taxon>
        <taxon>Streptosporangiaceae</taxon>
        <taxon>Nonomuraea</taxon>
    </lineage>
</organism>
<name>A0ABW7Z9I8_9ACTN</name>
<evidence type="ECO:0000313" key="2">
    <source>
        <dbReference type="Proteomes" id="UP001612741"/>
    </source>
</evidence>
<reference evidence="1 2" key="1">
    <citation type="submission" date="2024-10" db="EMBL/GenBank/DDBJ databases">
        <title>The Natural Products Discovery Center: Release of the First 8490 Sequenced Strains for Exploring Actinobacteria Biosynthetic Diversity.</title>
        <authorList>
            <person name="Kalkreuter E."/>
            <person name="Kautsar S.A."/>
            <person name="Yang D."/>
            <person name="Bader C.D."/>
            <person name="Teijaro C.N."/>
            <person name="Fluegel L."/>
            <person name="Davis C.M."/>
            <person name="Simpson J.R."/>
            <person name="Lauterbach L."/>
            <person name="Steele A.D."/>
            <person name="Gui C."/>
            <person name="Meng S."/>
            <person name="Li G."/>
            <person name="Viehrig K."/>
            <person name="Ye F."/>
            <person name="Su P."/>
            <person name="Kiefer A.F."/>
            <person name="Nichols A."/>
            <person name="Cepeda A.J."/>
            <person name="Yan W."/>
            <person name="Fan B."/>
            <person name="Jiang Y."/>
            <person name="Adhikari A."/>
            <person name="Zheng C.-J."/>
            <person name="Schuster L."/>
            <person name="Cowan T.M."/>
            <person name="Smanski M.J."/>
            <person name="Chevrette M.G."/>
            <person name="De Carvalho L.P.S."/>
            <person name="Shen B."/>
        </authorList>
    </citation>
    <scope>NUCLEOTIDE SEQUENCE [LARGE SCALE GENOMIC DNA]</scope>
    <source>
        <strain evidence="1 2">NPDC050545</strain>
    </source>
</reference>
<comment type="caution">
    <text evidence="1">The sequence shown here is derived from an EMBL/GenBank/DDBJ whole genome shotgun (WGS) entry which is preliminary data.</text>
</comment>
<keyword evidence="2" id="KW-1185">Reference proteome</keyword>
<dbReference type="InterPro" id="IPR012349">
    <property type="entry name" value="Split_barrel_FMN-bd"/>
</dbReference>
<dbReference type="Gene3D" id="2.30.110.10">
    <property type="entry name" value="Electron Transport, Fmn-binding Protein, Chain A"/>
    <property type="match status" value="1"/>
</dbReference>
<gene>
    <name evidence="1" type="ORF">ACIBG2_46175</name>
</gene>
<sequence length="165" mass="18577">MTSTTVLPDPITQVFDRALACELSVRDRDGPPVTMPMAFLWRPDRFEFVLASGIVVRRKLDLLRRDGRVALSFTHFTGSGLADPPAVFVQGTAAVADRVFAAAGLEDFWLMLFRKKPGSRAALFDPGDRVGLRAKFYWRARVVVRPDRIWAIHGEPGHQRMEQII</sequence>
<evidence type="ECO:0008006" key="3">
    <source>
        <dbReference type="Google" id="ProtNLM"/>
    </source>
</evidence>
<accession>A0ABW7Z9I8</accession>
<protein>
    <recommendedName>
        <fullName evidence="3">Pyridoxamine 5'-phosphate oxidase</fullName>
    </recommendedName>
</protein>
<dbReference type="SUPFAM" id="SSF50475">
    <property type="entry name" value="FMN-binding split barrel"/>
    <property type="match status" value="1"/>
</dbReference>